<keyword evidence="2" id="KW-0479">Metal-binding</keyword>
<keyword evidence="4" id="KW-0862">Zinc</keyword>
<organism evidence="6 7">
    <name type="scientific">Deinococcus roseus</name>
    <dbReference type="NCBI Taxonomy" id="392414"/>
    <lineage>
        <taxon>Bacteria</taxon>
        <taxon>Thermotogati</taxon>
        <taxon>Deinococcota</taxon>
        <taxon>Deinococci</taxon>
        <taxon>Deinococcales</taxon>
        <taxon>Deinococcaceae</taxon>
        <taxon>Deinococcus</taxon>
    </lineage>
</organism>
<accession>A0ABQ2CXT8</accession>
<gene>
    <name evidence="6" type="ORF">GCM10008938_16780</name>
</gene>
<evidence type="ECO:0000313" key="7">
    <source>
        <dbReference type="Proteomes" id="UP000632222"/>
    </source>
</evidence>
<keyword evidence="3 6" id="KW-0378">Hydrolase</keyword>
<evidence type="ECO:0000256" key="3">
    <source>
        <dbReference type="ARBA" id="ARBA00022801"/>
    </source>
</evidence>
<dbReference type="GO" id="GO:0016787">
    <property type="term" value="F:hydrolase activity"/>
    <property type="evidence" value="ECO:0007669"/>
    <property type="project" value="UniProtKB-KW"/>
</dbReference>
<feature type="domain" description="Metallo-beta-lactamase" evidence="5">
    <location>
        <begin position="80"/>
        <end position="268"/>
    </location>
</feature>
<dbReference type="Gene3D" id="3.60.15.10">
    <property type="entry name" value="Ribonuclease Z/Hydroxyacylglutathione hydrolase-like"/>
    <property type="match status" value="1"/>
</dbReference>
<dbReference type="EMBL" id="BMOD01000004">
    <property type="protein sequence ID" value="GGJ31245.1"/>
    <property type="molecule type" value="Genomic_DNA"/>
</dbReference>
<reference evidence="7" key="1">
    <citation type="journal article" date="2019" name="Int. J. Syst. Evol. Microbiol.">
        <title>The Global Catalogue of Microorganisms (GCM) 10K type strain sequencing project: providing services to taxonomists for standard genome sequencing and annotation.</title>
        <authorList>
            <consortium name="The Broad Institute Genomics Platform"/>
            <consortium name="The Broad Institute Genome Sequencing Center for Infectious Disease"/>
            <person name="Wu L."/>
            <person name="Ma J."/>
        </authorList>
    </citation>
    <scope>NUCLEOTIDE SEQUENCE [LARGE SCALE GENOMIC DNA]</scope>
    <source>
        <strain evidence="7">JCM 14370</strain>
    </source>
</reference>
<dbReference type="SUPFAM" id="SSF56281">
    <property type="entry name" value="Metallo-hydrolase/oxidoreductase"/>
    <property type="match status" value="1"/>
</dbReference>
<dbReference type="InterPro" id="IPR036866">
    <property type="entry name" value="RibonucZ/Hydroxyglut_hydro"/>
</dbReference>
<evidence type="ECO:0000256" key="4">
    <source>
        <dbReference type="ARBA" id="ARBA00022833"/>
    </source>
</evidence>
<evidence type="ECO:0000313" key="6">
    <source>
        <dbReference type="EMBL" id="GGJ31245.1"/>
    </source>
</evidence>
<protein>
    <submittedName>
        <fullName evidence="6">Zn-dependent hydrolase</fullName>
    </submittedName>
</protein>
<dbReference type="SMART" id="SM00849">
    <property type="entry name" value="Lactamase_B"/>
    <property type="match status" value="1"/>
</dbReference>
<dbReference type="Pfam" id="PF00753">
    <property type="entry name" value="Lactamase_B"/>
    <property type="match status" value="1"/>
</dbReference>
<dbReference type="PANTHER" id="PTHR42978">
    <property type="entry name" value="QUORUM-QUENCHING LACTONASE YTNP-RELATED-RELATED"/>
    <property type="match status" value="1"/>
</dbReference>
<comment type="caution">
    <text evidence="6">The sequence shown here is derived from an EMBL/GenBank/DDBJ whole genome shotgun (WGS) entry which is preliminary data.</text>
</comment>
<evidence type="ECO:0000259" key="5">
    <source>
        <dbReference type="SMART" id="SM00849"/>
    </source>
</evidence>
<dbReference type="Proteomes" id="UP000632222">
    <property type="component" value="Unassembled WGS sequence"/>
</dbReference>
<sequence>MLLAAGMHSGARAQENRVTLPNGAGFYRFKLGDFTFVVVSDGQATGGNALPNWGANPGRQEEFAAVLKANFAPVEPFTNNFNPMLIDTGKNKVLIDTGRGGAAGQLVQNLKNAGYSPDDIDTVFITHGHGDHIGGMSDAEGKSVFKNAKFVMGQSEFDFWASQNNAGFNKNIVAFKDRFTFIQDGGEIVPGLLGVLTPGHTVGHMSVLATSGTEKLMHFADAGGHYILSLMFPEHYLGFDSNPENATATRKKIFAQAASENLTVVGYHYAWPGVGHIRTKDAAYEFVPIFFKF</sequence>
<name>A0ABQ2CXT8_9DEIO</name>
<comment type="similarity">
    <text evidence="1">Belongs to the metallo-beta-lactamase superfamily.</text>
</comment>
<dbReference type="CDD" id="cd07720">
    <property type="entry name" value="OPHC2-like_MBL-fold"/>
    <property type="match status" value="1"/>
</dbReference>
<evidence type="ECO:0000256" key="1">
    <source>
        <dbReference type="ARBA" id="ARBA00007749"/>
    </source>
</evidence>
<keyword evidence="7" id="KW-1185">Reference proteome</keyword>
<dbReference type="InterPro" id="IPR001279">
    <property type="entry name" value="Metallo-B-lactamas"/>
</dbReference>
<dbReference type="InterPro" id="IPR051013">
    <property type="entry name" value="MBL_superfamily_lactonases"/>
</dbReference>
<proteinExistence type="inferred from homology"/>
<dbReference type="PANTHER" id="PTHR42978:SF6">
    <property type="entry name" value="QUORUM-QUENCHING LACTONASE YTNP-RELATED"/>
    <property type="match status" value="1"/>
</dbReference>
<dbReference type="RefSeq" id="WP_189002226.1">
    <property type="nucleotide sequence ID" value="NZ_BMOD01000004.1"/>
</dbReference>
<evidence type="ECO:0000256" key="2">
    <source>
        <dbReference type="ARBA" id="ARBA00022723"/>
    </source>
</evidence>